<feature type="compositionally biased region" description="Basic and acidic residues" evidence="1">
    <location>
        <begin position="87"/>
        <end position="101"/>
    </location>
</feature>
<evidence type="ECO:0000313" key="3">
    <source>
        <dbReference type="Proteomes" id="UP000663131"/>
    </source>
</evidence>
<dbReference type="EMBL" id="CP063136">
    <property type="protein sequence ID" value="QOU21375.1"/>
    <property type="molecule type" value="Genomic_DNA"/>
</dbReference>
<accession>A0A871RB32</accession>
<evidence type="ECO:0000256" key="1">
    <source>
        <dbReference type="SAM" id="MobiDB-lite"/>
    </source>
</evidence>
<dbReference type="KEGG" id="bbrx:BRETT_001097"/>
<feature type="compositionally biased region" description="Polar residues" evidence="1">
    <location>
        <begin position="62"/>
        <end position="72"/>
    </location>
</feature>
<dbReference type="OrthoDB" id="10395461at2759"/>
<reference evidence="2" key="2">
    <citation type="journal article" name="BMC Genomics">
        <title>New genome assemblies reveal patterns of domestication and adaptation across Brettanomyces (Dekkera) species.</title>
        <authorList>
            <person name="Roach M.J."/>
            <person name="Borneman A.R."/>
        </authorList>
    </citation>
    <scope>NUCLEOTIDE SEQUENCE</scope>
    <source>
        <strain evidence="2">UCD 2041</strain>
    </source>
</reference>
<organism evidence="2 3">
    <name type="scientific">Dekkera bruxellensis</name>
    <name type="common">Brettanomyces custersii</name>
    <dbReference type="NCBI Taxonomy" id="5007"/>
    <lineage>
        <taxon>Eukaryota</taxon>
        <taxon>Fungi</taxon>
        <taxon>Dikarya</taxon>
        <taxon>Ascomycota</taxon>
        <taxon>Saccharomycotina</taxon>
        <taxon>Pichiomycetes</taxon>
        <taxon>Pichiales</taxon>
        <taxon>Pichiaceae</taxon>
        <taxon>Brettanomyces</taxon>
    </lineage>
</organism>
<reference evidence="2" key="1">
    <citation type="submission" date="2020-10" db="EMBL/GenBank/DDBJ databases">
        <authorList>
            <person name="Palmer J.M."/>
        </authorList>
    </citation>
    <scope>NUCLEOTIDE SEQUENCE</scope>
    <source>
        <strain evidence="2">UCD 2041</strain>
    </source>
</reference>
<dbReference type="GeneID" id="64573022"/>
<dbReference type="RefSeq" id="XP_041137868.1">
    <property type="nucleotide sequence ID" value="XM_041279654.1"/>
</dbReference>
<dbReference type="Proteomes" id="UP000663131">
    <property type="component" value="Chromosome 8"/>
</dbReference>
<name>A0A871RB32_DEKBR</name>
<protein>
    <submittedName>
        <fullName evidence="2">Uncharacterized protein</fullName>
    </submittedName>
</protein>
<dbReference type="AlphaFoldDB" id="A0A871RB32"/>
<sequence>MSNLINKLSEKLGDKNEKSEDQHLSSSGSGGRNSGFDNSDDYSEQTQQRGMGGSLGGHNTRMGGQSRSRQTRSGGGMRDDVEDFEDNIDKTMKGKTGRNDEAGDWQGNQESMKFQKDSSKSGSGYGDE</sequence>
<feature type="compositionally biased region" description="Basic and acidic residues" evidence="1">
    <location>
        <begin position="8"/>
        <end position="23"/>
    </location>
</feature>
<gene>
    <name evidence="2" type="ORF">BRETT_001097</name>
</gene>
<proteinExistence type="predicted"/>
<feature type="region of interest" description="Disordered" evidence="1">
    <location>
        <begin position="1"/>
        <end position="128"/>
    </location>
</feature>
<evidence type="ECO:0000313" key="2">
    <source>
        <dbReference type="EMBL" id="QOU21375.1"/>
    </source>
</evidence>